<proteinExistence type="predicted"/>
<dbReference type="Proteomes" id="UP001054837">
    <property type="component" value="Unassembled WGS sequence"/>
</dbReference>
<feature type="domain" description="Baculoviridae p74 N-terminal" evidence="2">
    <location>
        <begin position="6"/>
        <end position="106"/>
    </location>
</feature>
<dbReference type="Pfam" id="PF08404">
    <property type="entry name" value="Baculo_p74_N"/>
    <property type="match status" value="1"/>
</dbReference>
<comment type="caution">
    <text evidence="3">The sequence shown here is derived from an EMBL/GenBank/DDBJ whole genome shotgun (WGS) entry which is preliminary data.</text>
</comment>
<name>A0AAV4P9X9_9ARAC</name>
<protein>
    <submittedName>
        <fullName evidence="3">Baculo_p74_N domain-containing protein</fullName>
    </submittedName>
</protein>
<sequence length="449" mass="51773">MLDWSKQHYPHIFHNAQLESRQATHQDYYIPPSLASQCVVVTKTSFNETACHRLACFPFKQNLEPCTELDSVQWITMGNTFALACQPSCHNEDTQLDTEWRNGQCVQVNPYKKIVALFPERLFEIESKHSFHRGLDLINGHLSINETYCKAYGLEMSRDECYSDLDQKIAEFFLGKTVYRAIKTANLKLPDMGPEPPIPGYFNYVRRVKRMVSLDPQDVPASEIAQEVAIDIAADIGTDLALWIVEYILKKQAPKLLSQATTNIAIKSALTQAVLRSYTSSAVVMMQMAGKAIGKASSIFAVYSMISMVIDIVDPYNYEKVISAKMLDDIDYKLDLRYYGREEGFDSIVTPEFIWDHVWVFHDQSHRHEFMAEKIMEYLTALHTEPASEMEPIPNQFVWKSSKQLWEKDWKLYFHVSIVIVLGMCAMMGWQWMHIWPAMLFFIMLYTSG</sequence>
<gene>
    <name evidence="3" type="primary">AVEN_122873_1</name>
    <name evidence="3" type="ORF">CDAR_461651</name>
</gene>
<feature type="transmembrane region" description="Helical" evidence="1">
    <location>
        <begin position="412"/>
        <end position="433"/>
    </location>
</feature>
<organism evidence="3 4">
    <name type="scientific">Caerostris darwini</name>
    <dbReference type="NCBI Taxonomy" id="1538125"/>
    <lineage>
        <taxon>Eukaryota</taxon>
        <taxon>Metazoa</taxon>
        <taxon>Ecdysozoa</taxon>
        <taxon>Arthropoda</taxon>
        <taxon>Chelicerata</taxon>
        <taxon>Arachnida</taxon>
        <taxon>Araneae</taxon>
        <taxon>Araneomorphae</taxon>
        <taxon>Entelegynae</taxon>
        <taxon>Araneoidea</taxon>
        <taxon>Araneidae</taxon>
        <taxon>Caerostris</taxon>
    </lineage>
</organism>
<evidence type="ECO:0000313" key="3">
    <source>
        <dbReference type="EMBL" id="GIX94015.1"/>
    </source>
</evidence>
<reference evidence="3 4" key="1">
    <citation type="submission" date="2021-06" db="EMBL/GenBank/DDBJ databases">
        <title>Caerostris darwini draft genome.</title>
        <authorList>
            <person name="Kono N."/>
            <person name="Arakawa K."/>
        </authorList>
    </citation>
    <scope>NUCLEOTIDE SEQUENCE [LARGE SCALE GENOMIC DNA]</scope>
</reference>
<evidence type="ECO:0000259" key="2">
    <source>
        <dbReference type="Pfam" id="PF08404"/>
    </source>
</evidence>
<dbReference type="InterPro" id="IPR013613">
    <property type="entry name" value="Baculo_p74_N"/>
</dbReference>
<accession>A0AAV4P9X9</accession>
<dbReference type="EMBL" id="BPLQ01002565">
    <property type="protein sequence ID" value="GIX94015.1"/>
    <property type="molecule type" value="Genomic_DNA"/>
</dbReference>
<keyword evidence="4" id="KW-1185">Reference proteome</keyword>
<dbReference type="AlphaFoldDB" id="A0AAV4P9X9"/>
<keyword evidence="1" id="KW-0812">Transmembrane</keyword>
<evidence type="ECO:0000313" key="4">
    <source>
        <dbReference type="Proteomes" id="UP001054837"/>
    </source>
</evidence>
<evidence type="ECO:0000256" key="1">
    <source>
        <dbReference type="SAM" id="Phobius"/>
    </source>
</evidence>
<keyword evidence="1" id="KW-0472">Membrane</keyword>
<keyword evidence="1" id="KW-1133">Transmembrane helix</keyword>